<name>A0A135I6L6_9GAMM</name>
<dbReference type="RefSeq" id="WP_067417842.1">
    <property type="nucleotide sequence ID" value="NZ_LNTY01000036.1"/>
</dbReference>
<feature type="coiled-coil region" evidence="1">
    <location>
        <begin position="62"/>
        <end position="96"/>
    </location>
</feature>
<evidence type="ECO:0000256" key="1">
    <source>
        <dbReference type="SAM" id="Coils"/>
    </source>
</evidence>
<dbReference type="EMBL" id="LNTY01000036">
    <property type="protein sequence ID" value="KXF81079.1"/>
    <property type="molecule type" value="Genomic_DNA"/>
</dbReference>
<gene>
    <name evidence="2" type="ORF">ATN88_19125</name>
</gene>
<accession>A0A135I6L6</accession>
<dbReference type="AlphaFoldDB" id="A0A135I6L6"/>
<dbReference type="STRING" id="294935.ATN88_19125"/>
<evidence type="ECO:0008006" key="4">
    <source>
        <dbReference type="Google" id="ProtNLM"/>
    </source>
</evidence>
<evidence type="ECO:0000313" key="3">
    <source>
        <dbReference type="Proteomes" id="UP000070529"/>
    </source>
</evidence>
<comment type="caution">
    <text evidence="2">The sequence shown here is derived from an EMBL/GenBank/DDBJ whole genome shotgun (WGS) entry which is preliminary data.</text>
</comment>
<dbReference type="Proteomes" id="UP000070529">
    <property type="component" value="Unassembled WGS sequence"/>
</dbReference>
<sequence length="106" mass="12310">MVNTHSYAANQIKALSKHIHHAANAEDWDALKRLDLQVRKFLESHPEYLSSSALSQEMAQLKHVYQNAFSQLKNNIAKMEVELNDMQAQQERAKAYQMAMTMEYAW</sequence>
<organism evidence="2 3">
    <name type="scientific">Enterovibrio coralii</name>
    <dbReference type="NCBI Taxonomy" id="294935"/>
    <lineage>
        <taxon>Bacteria</taxon>
        <taxon>Pseudomonadati</taxon>
        <taxon>Pseudomonadota</taxon>
        <taxon>Gammaproteobacteria</taxon>
        <taxon>Vibrionales</taxon>
        <taxon>Vibrionaceae</taxon>
        <taxon>Enterovibrio</taxon>
    </lineage>
</organism>
<keyword evidence="1" id="KW-0175">Coiled coil</keyword>
<evidence type="ECO:0000313" key="2">
    <source>
        <dbReference type="EMBL" id="KXF81079.1"/>
    </source>
</evidence>
<protein>
    <recommendedName>
        <fullName evidence="4">LafD</fullName>
    </recommendedName>
</protein>
<dbReference type="OrthoDB" id="5877647at2"/>
<proteinExistence type="predicted"/>
<reference evidence="2 3" key="1">
    <citation type="submission" date="2015-11" db="EMBL/GenBank/DDBJ databases">
        <title>Genomic Taxonomy of the Vibrionaceae.</title>
        <authorList>
            <person name="Gomez-Gil B."/>
            <person name="Enciso-Ibarra J."/>
        </authorList>
    </citation>
    <scope>NUCLEOTIDE SEQUENCE [LARGE SCALE GENOMIC DNA]</scope>
    <source>
        <strain evidence="2 3">CAIM 912</strain>
    </source>
</reference>
<keyword evidence="3" id="KW-1185">Reference proteome</keyword>